<dbReference type="AlphaFoldDB" id="A0A150R2R5"/>
<dbReference type="PANTHER" id="PTHR30050:SF4">
    <property type="entry name" value="ATP-BINDING PROTEIN RV3427C IN INSERTION SEQUENCE-RELATED"/>
    <property type="match status" value="1"/>
</dbReference>
<reference evidence="5 6" key="1">
    <citation type="submission" date="2014-02" db="EMBL/GenBank/DDBJ databases">
        <title>The small core and large imbalanced accessory genome model reveals a collaborative survival strategy of Sorangium cellulosum strains in nature.</title>
        <authorList>
            <person name="Han K."/>
            <person name="Peng R."/>
            <person name="Blom J."/>
            <person name="Li Y.-Z."/>
        </authorList>
    </citation>
    <scope>NUCLEOTIDE SEQUENCE [LARGE SCALE GENOMIC DNA]</scope>
    <source>
        <strain evidence="5 6">So0008-312</strain>
    </source>
</reference>
<gene>
    <name evidence="5" type="ORF">BE15_10790</name>
</gene>
<dbReference type="InterPro" id="IPR047661">
    <property type="entry name" value="IstB"/>
</dbReference>
<name>A0A150R2R5_SORCE</name>
<dbReference type="Proteomes" id="UP000075260">
    <property type="component" value="Unassembled WGS sequence"/>
</dbReference>
<dbReference type="CDD" id="cd00009">
    <property type="entry name" value="AAA"/>
    <property type="match status" value="1"/>
</dbReference>
<accession>A0A150R2R5</accession>
<evidence type="ECO:0000256" key="3">
    <source>
        <dbReference type="ARBA" id="ARBA00022840"/>
    </source>
</evidence>
<evidence type="ECO:0000256" key="2">
    <source>
        <dbReference type="ARBA" id="ARBA00022741"/>
    </source>
</evidence>
<evidence type="ECO:0000256" key="1">
    <source>
        <dbReference type="ARBA" id="ARBA00008059"/>
    </source>
</evidence>
<dbReference type="SMART" id="SM00382">
    <property type="entry name" value="AAA"/>
    <property type="match status" value="1"/>
</dbReference>
<dbReference type="InterPro" id="IPR003593">
    <property type="entry name" value="AAA+_ATPase"/>
</dbReference>
<comment type="caution">
    <text evidence="5">The sequence shown here is derived from an EMBL/GenBank/DDBJ whole genome shotgun (WGS) entry which is preliminary data.</text>
</comment>
<dbReference type="InterPro" id="IPR002611">
    <property type="entry name" value="IstB_ATP-bd"/>
</dbReference>
<dbReference type="Pfam" id="PF01695">
    <property type="entry name" value="IstB_IS21"/>
    <property type="match status" value="1"/>
</dbReference>
<evidence type="ECO:0000313" key="5">
    <source>
        <dbReference type="EMBL" id="KYF74547.1"/>
    </source>
</evidence>
<dbReference type="GO" id="GO:0006260">
    <property type="term" value="P:DNA replication"/>
    <property type="evidence" value="ECO:0007669"/>
    <property type="project" value="TreeGrafter"/>
</dbReference>
<dbReference type="Gene3D" id="3.40.50.300">
    <property type="entry name" value="P-loop containing nucleotide triphosphate hydrolases"/>
    <property type="match status" value="1"/>
</dbReference>
<evidence type="ECO:0000259" key="4">
    <source>
        <dbReference type="SMART" id="SM00382"/>
    </source>
</evidence>
<comment type="similarity">
    <text evidence="1">Belongs to the IS21/IS1162 putative ATP-binding protein family.</text>
</comment>
<evidence type="ECO:0000313" key="6">
    <source>
        <dbReference type="Proteomes" id="UP000075260"/>
    </source>
</evidence>
<dbReference type="InterPro" id="IPR028350">
    <property type="entry name" value="DNAC/IstB-like"/>
</dbReference>
<feature type="domain" description="AAA+ ATPase" evidence="4">
    <location>
        <begin position="102"/>
        <end position="234"/>
    </location>
</feature>
<keyword evidence="3 5" id="KW-0067">ATP-binding</keyword>
<dbReference type="OrthoDB" id="8150723at2"/>
<dbReference type="SUPFAM" id="SSF52540">
    <property type="entry name" value="P-loop containing nucleoside triphosphate hydrolases"/>
    <property type="match status" value="1"/>
</dbReference>
<dbReference type="NCBIfam" id="NF038214">
    <property type="entry name" value="IS21_help_AAA"/>
    <property type="match status" value="1"/>
</dbReference>
<dbReference type="PANTHER" id="PTHR30050">
    <property type="entry name" value="CHROMOSOMAL REPLICATION INITIATOR PROTEIN DNAA"/>
    <property type="match status" value="1"/>
</dbReference>
<protein>
    <submittedName>
        <fullName evidence="5">ATP-binding protein</fullName>
    </submittedName>
</protein>
<sequence>MSRELVHARVVEGLSRLRMRSIAERLDALLSEAARTEPTYLDFLDKLLSEEIGSKQRKRVAMGIQIAHFPTIKTLEDFDFKFQPSIDQKLVRELATGRFIAQAENVLVFGPPGVGKTHLAIALGRAAVEAGHSVLFTSATALLATLSKAETEGQLAEKLLFYTKPKLLVVDELGYLPFERQSAHLFFQLVARRYEKSSTLITTNQVVTQWGTVFGDEVLAAAILDRLLHHSHTLMISGDSYRLKQKKKAGLLGGNAAPAR</sequence>
<dbReference type="EMBL" id="JEMA01000078">
    <property type="protein sequence ID" value="KYF74547.1"/>
    <property type="molecule type" value="Genomic_DNA"/>
</dbReference>
<proteinExistence type="inferred from homology"/>
<dbReference type="GO" id="GO:0005524">
    <property type="term" value="F:ATP binding"/>
    <property type="evidence" value="ECO:0007669"/>
    <property type="project" value="UniProtKB-KW"/>
</dbReference>
<organism evidence="5 6">
    <name type="scientific">Sorangium cellulosum</name>
    <name type="common">Polyangium cellulosum</name>
    <dbReference type="NCBI Taxonomy" id="56"/>
    <lineage>
        <taxon>Bacteria</taxon>
        <taxon>Pseudomonadati</taxon>
        <taxon>Myxococcota</taxon>
        <taxon>Polyangia</taxon>
        <taxon>Polyangiales</taxon>
        <taxon>Polyangiaceae</taxon>
        <taxon>Sorangium</taxon>
    </lineage>
</organism>
<dbReference type="PIRSF" id="PIRSF003073">
    <property type="entry name" value="DNAC_TnpB_IstB"/>
    <property type="match status" value="1"/>
</dbReference>
<dbReference type="InterPro" id="IPR027417">
    <property type="entry name" value="P-loop_NTPase"/>
</dbReference>
<dbReference type="RefSeq" id="WP_061605319.1">
    <property type="nucleotide sequence ID" value="NZ_JEMA01000078.1"/>
</dbReference>
<keyword evidence="2" id="KW-0547">Nucleotide-binding</keyword>